<dbReference type="AlphaFoldDB" id="G0ZJ17"/>
<proteinExistence type="evidence at transcript level"/>
<accession>G0ZJ17</accession>
<organism evidence="1">
    <name type="scientific">Cherax quadricarinatus</name>
    <name type="common">Australian red claw crayfish</name>
    <dbReference type="NCBI Taxonomy" id="27406"/>
    <lineage>
        <taxon>Eukaryota</taxon>
        <taxon>Metazoa</taxon>
        <taxon>Ecdysozoa</taxon>
        <taxon>Arthropoda</taxon>
        <taxon>Crustacea</taxon>
        <taxon>Multicrustacea</taxon>
        <taxon>Malacostraca</taxon>
        <taxon>Eumalacostraca</taxon>
        <taxon>Eucarida</taxon>
        <taxon>Decapoda</taxon>
        <taxon>Pleocyemata</taxon>
        <taxon>Astacidea</taxon>
        <taxon>Parastacoidea</taxon>
        <taxon>Parastacidae</taxon>
        <taxon>Cherax</taxon>
    </lineage>
</organism>
<name>G0ZJ17_CHEQU</name>
<reference evidence="1" key="1">
    <citation type="journal article" date="2011" name="Dev. Comp. Immunol.">
        <title>Differential gene expression profile from haematopoietic tissue stem cells of red claw crayfish, Cherax quadricarinatus, in response to WSSV infection.</title>
        <authorList>
            <person name="Liu H.P."/>
            <person name="Chen R.Y."/>
            <person name="Zhang Q.X."/>
            <person name="Peng H."/>
            <person name="Wang K.J."/>
        </authorList>
    </citation>
    <scope>NUCLEOTIDE SEQUENCE</scope>
</reference>
<dbReference type="EMBL" id="JF284467">
    <property type="protein sequence ID" value="AEL23014.1"/>
    <property type="molecule type" value="mRNA"/>
</dbReference>
<evidence type="ECO:0000313" key="1">
    <source>
        <dbReference type="EMBL" id="AEL23014.1"/>
    </source>
</evidence>
<sequence length="72" mass="8035">MKLLLSIGCRLGIIIHHGSNPSRLMMKHLSSLAVFPQVAVIKTGDKVKQLPELVLVEGRRSNNSQPRHTLRI</sequence>
<reference evidence="1" key="2">
    <citation type="submission" date="2011-02" db="EMBL/GenBank/DDBJ databases">
        <authorList>
            <person name="Liu H.-P."/>
            <person name="Chen R.-Y."/>
            <person name="Zhang Q.-X."/>
            <person name="Peng H."/>
            <person name="Wang K.-J."/>
        </authorList>
    </citation>
    <scope>NUCLEOTIDE SEQUENCE</scope>
</reference>
<protein>
    <submittedName>
        <fullName evidence="1">RNA-binding protein</fullName>
    </submittedName>
</protein>